<dbReference type="Gene3D" id="3.40.50.150">
    <property type="entry name" value="Vaccinia Virus protein VP39"/>
    <property type="match status" value="1"/>
</dbReference>
<feature type="domain" description="Methyltransferase MycE N-terminal" evidence="6">
    <location>
        <begin position="12"/>
        <end position="121"/>
    </location>
</feature>
<sequence>MHVAAPRATAFLERLIRAADDDERLRAVVAELPLAETARLLVEELVFRARRPGNTHPVPVGLDVVSGDERASFLCTVVDGRPIEVAPGSTADRVGLRVEYDVHQFARALYGRYSGHAHTARRTVPLYGKALDGSGVPRIELVEETPKAVDALLAGTEPGRADLGELMARCGSDKWGGLHWFARRYEEHFSRFRDEPVRLLEIGIGGYQDPDEGGASLKVWKHYFRRGTVYGMDLFDKNGLDELRITTVIGDQSDRALLSEVVERNGPFDIIIDDGSHKNDHILTTFAALFPHVRPGGFYVIEDLWTAYLPDYGGTAGPVAGPGTSIGLLKTLLDALHHEEWTGPGAAGSVAESLTGVYAHHNIAFLEKGVNREGGIPDWIPRTPTW</sequence>
<dbReference type="RefSeq" id="WP_035279756.1">
    <property type="nucleotide sequence ID" value="NZ_AYXG01000048.1"/>
</dbReference>
<evidence type="ECO:0000313" key="7">
    <source>
        <dbReference type="EMBL" id="EWC63337.1"/>
    </source>
</evidence>
<dbReference type="GO" id="GO:0017000">
    <property type="term" value="P:antibiotic biosynthetic process"/>
    <property type="evidence" value="ECO:0007669"/>
    <property type="project" value="UniProtKB-KW"/>
</dbReference>
<keyword evidence="2 7" id="KW-0489">Methyltransferase</keyword>
<dbReference type="SUPFAM" id="SSF53335">
    <property type="entry name" value="S-adenosyl-L-methionine-dependent methyltransferases"/>
    <property type="match status" value="1"/>
</dbReference>
<keyword evidence="8" id="KW-1185">Reference proteome</keyword>
<dbReference type="GO" id="GO:0032259">
    <property type="term" value="P:methylation"/>
    <property type="evidence" value="ECO:0007669"/>
    <property type="project" value="UniProtKB-KW"/>
</dbReference>
<dbReference type="Gene3D" id="3.30.1050.30">
    <property type="match status" value="1"/>
</dbReference>
<dbReference type="InterPro" id="IPR040800">
    <property type="entry name" value="MycE_N"/>
</dbReference>
<keyword evidence="4" id="KW-0949">S-adenosyl-L-methionine</keyword>
<keyword evidence="3 7" id="KW-0808">Transferase</keyword>
<comment type="pathway">
    <text evidence="1">Antibiotic biosynthesis.</text>
</comment>
<evidence type="ECO:0000256" key="3">
    <source>
        <dbReference type="ARBA" id="ARBA00022679"/>
    </source>
</evidence>
<dbReference type="STRING" id="909613.UO65_1335"/>
<organism evidence="7 8">
    <name type="scientific">Actinokineospora spheciospongiae</name>
    <dbReference type="NCBI Taxonomy" id="909613"/>
    <lineage>
        <taxon>Bacteria</taxon>
        <taxon>Bacillati</taxon>
        <taxon>Actinomycetota</taxon>
        <taxon>Actinomycetes</taxon>
        <taxon>Pseudonocardiales</taxon>
        <taxon>Pseudonocardiaceae</taxon>
        <taxon>Actinokineospora</taxon>
    </lineage>
</organism>
<dbReference type="eggNOG" id="COG3510">
    <property type="taxonomic scope" value="Bacteria"/>
</dbReference>
<protein>
    <submittedName>
        <fullName evidence="7">Methyltransferase</fullName>
    </submittedName>
</protein>
<dbReference type="GO" id="GO:0008168">
    <property type="term" value="F:methyltransferase activity"/>
    <property type="evidence" value="ECO:0007669"/>
    <property type="project" value="UniProtKB-KW"/>
</dbReference>
<dbReference type="OrthoDB" id="9816424at2"/>
<gene>
    <name evidence="7" type="ORF">UO65_1335</name>
</gene>
<reference evidence="7 8" key="1">
    <citation type="journal article" date="2014" name="Genome Announc.">
        <title>Draft Genome Sequence of the Antitrypanosomally Active Sponge-Associated Bacterium Actinokineospora sp. Strain EG49.</title>
        <authorList>
            <person name="Harjes J."/>
            <person name="Ryu T."/>
            <person name="Abdelmohsen U.R."/>
            <person name="Moitinho-Silva L."/>
            <person name="Horn H."/>
            <person name="Ravasi T."/>
            <person name="Hentschel U."/>
        </authorList>
    </citation>
    <scope>NUCLEOTIDE SEQUENCE [LARGE SCALE GENOMIC DNA]</scope>
    <source>
        <strain evidence="7 8">EG49</strain>
    </source>
</reference>
<dbReference type="Pfam" id="PF17843">
    <property type="entry name" value="MycE_N"/>
    <property type="match status" value="1"/>
</dbReference>
<dbReference type="Proteomes" id="UP000019277">
    <property type="component" value="Unassembled WGS sequence"/>
</dbReference>
<name>W7J2P5_9PSEU</name>
<evidence type="ECO:0000256" key="1">
    <source>
        <dbReference type="ARBA" id="ARBA00004792"/>
    </source>
</evidence>
<evidence type="ECO:0000259" key="6">
    <source>
        <dbReference type="Pfam" id="PF17843"/>
    </source>
</evidence>
<evidence type="ECO:0000313" key="8">
    <source>
        <dbReference type="Proteomes" id="UP000019277"/>
    </source>
</evidence>
<dbReference type="EMBL" id="AYXG01000048">
    <property type="protein sequence ID" value="EWC63337.1"/>
    <property type="molecule type" value="Genomic_DNA"/>
</dbReference>
<keyword evidence="5" id="KW-0045">Antibiotic biosynthesis</keyword>
<evidence type="ECO:0000256" key="2">
    <source>
        <dbReference type="ARBA" id="ARBA00022603"/>
    </source>
</evidence>
<dbReference type="AlphaFoldDB" id="W7J2P5"/>
<comment type="caution">
    <text evidence="7">The sequence shown here is derived from an EMBL/GenBank/DDBJ whole genome shotgun (WGS) entry which is preliminary data.</text>
</comment>
<evidence type="ECO:0000256" key="4">
    <source>
        <dbReference type="ARBA" id="ARBA00022691"/>
    </source>
</evidence>
<evidence type="ECO:0000256" key="5">
    <source>
        <dbReference type="ARBA" id="ARBA00023194"/>
    </source>
</evidence>
<dbReference type="PATRIC" id="fig|909613.9.peg.1349"/>
<dbReference type="InterPro" id="IPR029063">
    <property type="entry name" value="SAM-dependent_MTases_sf"/>
</dbReference>
<accession>W7J2P5</accession>
<proteinExistence type="predicted"/>